<reference evidence="1 2" key="1">
    <citation type="journal article" date="2021" name="Elife">
        <title>Chloroplast acquisition without the gene transfer in kleptoplastic sea slugs, Plakobranchus ocellatus.</title>
        <authorList>
            <person name="Maeda T."/>
            <person name="Takahashi S."/>
            <person name="Yoshida T."/>
            <person name="Shimamura S."/>
            <person name="Takaki Y."/>
            <person name="Nagai Y."/>
            <person name="Toyoda A."/>
            <person name="Suzuki Y."/>
            <person name="Arimoto A."/>
            <person name="Ishii H."/>
            <person name="Satoh N."/>
            <person name="Nishiyama T."/>
            <person name="Hasebe M."/>
            <person name="Maruyama T."/>
            <person name="Minagawa J."/>
            <person name="Obokata J."/>
            <person name="Shigenobu S."/>
        </authorList>
    </citation>
    <scope>NUCLEOTIDE SEQUENCE [LARGE SCALE GENOMIC DNA]</scope>
</reference>
<gene>
    <name evidence="1" type="ORF">PoB_001804500</name>
</gene>
<accession>A0AAV3ZAH1</accession>
<dbReference type="EMBL" id="BLXT01002152">
    <property type="protein sequence ID" value="GFN91539.1"/>
    <property type="molecule type" value="Genomic_DNA"/>
</dbReference>
<dbReference type="Proteomes" id="UP000735302">
    <property type="component" value="Unassembled WGS sequence"/>
</dbReference>
<proteinExistence type="predicted"/>
<name>A0AAV3ZAH1_9GAST</name>
<protein>
    <recommendedName>
        <fullName evidence="3">Reverse transcriptase domain-containing protein</fullName>
    </recommendedName>
</protein>
<evidence type="ECO:0008006" key="3">
    <source>
        <dbReference type="Google" id="ProtNLM"/>
    </source>
</evidence>
<sequence>MPFTPVFGQRLNGCILPVLASIFIRYNWQGALSSETRRRNVYSDDCDTCKTVATVLQCYDLRFLCLAYLQQGDLKFIGTLSCQGLSGRVRTFADIMAG</sequence>
<evidence type="ECO:0000313" key="2">
    <source>
        <dbReference type="Proteomes" id="UP000735302"/>
    </source>
</evidence>
<organism evidence="1 2">
    <name type="scientific">Plakobranchus ocellatus</name>
    <dbReference type="NCBI Taxonomy" id="259542"/>
    <lineage>
        <taxon>Eukaryota</taxon>
        <taxon>Metazoa</taxon>
        <taxon>Spiralia</taxon>
        <taxon>Lophotrochozoa</taxon>
        <taxon>Mollusca</taxon>
        <taxon>Gastropoda</taxon>
        <taxon>Heterobranchia</taxon>
        <taxon>Euthyneura</taxon>
        <taxon>Panpulmonata</taxon>
        <taxon>Sacoglossa</taxon>
        <taxon>Placobranchoidea</taxon>
        <taxon>Plakobranchidae</taxon>
        <taxon>Plakobranchus</taxon>
    </lineage>
</organism>
<keyword evidence="2" id="KW-1185">Reference proteome</keyword>
<dbReference type="AlphaFoldDB" id="A0AAV3ZAH1"/>
<evidence type="ECO:0000313" key="1">
    <source>
        <dbReference type="EMBL" id="GFN91539.1"/>
    </source>
</evidence>
<comment type="caution">
    <text evidence="1">The sequence shown here is derived from an EMBL/GenBank/DDBJ whole genome shotgun (WGS) entry which is preliminary data.</text>
</comment>